<dbReference type="InterPro" id="IPR011990">
    <property type="entry name" value="TPR-like_helical_dom_sf"/>
</dbReference>
<reference evidence="6" key="1">
    <citation type="submission" date="2016-11" db="UniProtKB">
        <authorList>
            <consortium name="WormBaseParasite"/>
        </authorList>
    </citation>
    <scope>IDENTIFICATION</scope>
</reference>
<dbReference type="Gene3D" id="1.25.40.10">
    <property type="entry name" value="Tetratricopeptide repeat domain"/>
    <property type="match status" value="1"/>
</dbReference>
<proteinExistence type="inferred from homology"/>
<dbReference type="WBParaSite" id="Hba_07058">
    <property type="protein sequence ID" value="Hba_07058"/>
    <property type="gene ID" value="Hba_07058"/>
</dbReference>
<dbReference type="GO" id="GO:0000978">
    <property type="term" value="F:RNA polymerase II cis-regulatory region sequence-specific DNA binding"/>
    <property type="evidence" value="ECO:0007669"/>
    <property type="project" value="TreeGrafter"/>
</dbReference>
<dbReference type="Proteomes" id="UP000095283">
    <property type="component" value="Unplaced"/>
</dbReference>
<evidence type="ECO:0000256" key="1">
    <source>
        <dbReference type="ARBA" id="ARBA00004123"/>
    </source>
</evidence>
<feature type="repeat" description="TPR" evidence="4">
    <location>
        <begin position="61"/>
        <end position="94"/>
    </location>
</feature>
<evidence type="ECO:0000256" key="3">
    <source>
        <dbReference type="ARBA" id="ARBA00034483"/>
    </source>
</evidence>
<evidence type="ECO:0000256" key="2">
    <source>
        <dbReference type="ARBA" id="ARBA00023242"/>
    </source>
</evidence>
<dbReference type="PROSITE" id="PS50005">
    <property type="entry name" value="TPR"/>
    <property type="match status" value="1"/>
</dbReference>
<organism evidence="5 6">
    <name type="scientific">Heterorhabditis bacteriophora</name>
    <name type="common">Entomopathogenic nematode worm</name>
    <dbReference type="NCBI Taxonomy" id="37862"/>
    <lineage>
        <taxon>Eukaryota</taxon>
        <taxon>Metazoa</taxon>
        <taxon>Ecdysozoa</taxon>
        <taxon>Nematoda</taxon>
        <taxon>Chromadorea</taxon>
        <taxon>Rhabditida</taxon>
        <taxon>Rhabditina</taxon>
        <taxon>Rhabditomorpha</taxon>
        <taxon>Strongyloidea</taxon>
        <taxon>Heterorhabditidae</taxon>
        <taxon>Heterorhabditis</taxon>
    </lineage>
</organism>
<comment type="similarity">
    <text evidence="3">Belongs to the UTX family.</text>
</comment>
<protein>
    <submittedName>
        <fullName evidence="6">TPR_REGION domain-containing protein</fullName>
    </submittedName>
</protein>
<sequence length="94" mass="10658">MNKAHEAFVNYRHSIDKSEADADTWCSIGVLYHQQNQPMDALQVDALASFFNMIELDPEHSAAWTNLGVLYEVHSQFNDALACFRKAIKFNPGL</sequence>
<dbReference type="GO" id="GO:0044666">
    <property type="term" value="C:MLL3/4 complex"/>
    <property type="evidence" value="ECO:0007669"/>
    <property type="project" value="TreeGrafter"/>
</dbReference>
<dbReference type="GO" id="GO:0010468">
    <property type="term" value="P:regulation of gene expression"/>
    <property type="evidence" value="ECO:0007669"/>
    <property type="project" value="TreeGrafter"/>
</dbReference>
<dbReference type="PROSITE" id="PS50293">
    <property type="entry name" value="TPR_REGION"/>
    <property type="match status" value="1"/>
</dbReference>
<keyword evidence="5" id="KW-1185">Reference proteome</keyword>
<dbReference type="SMART" id="SM00028">
    <property type="entry name" value="TPR"/>
    <property type="match status" value="2"/>
</dbReference>
<dbReference type="PANTHER" id="PTHR14017">
    <property type="entry name" value="LYSINE-SPECIFIC DEMETHYLASE"/>
    <property type="match status" value="1"/>
</dbReference>
<dbReference type="GO" id="GO:0031490">
    <property type="term" value="F:chromatin DNA binding"/>
    <property type="evidence" value="ECO:0007669"/>
    <property type="project" value="TreeGrafter"/>
</dbReference>
<evidence type="ECO:0000313" key="5">
    <source>
        <dbReference type="Proteomes" id="UP000095283"/>
    </source>
</evidence>
<dbReference type="AlphaFoldDB" id="A0A1I7WPJ3"/>
<evidence type="ECO:0000256" key="4">
    <source>
        <dbReference type="PROSITE-ProRule" id="PRU00339"/>
    </source>
</evidence>
<keyword evidence="2" id="KW-0539">Nucleus</keyword>
<dbReference type="SUPFAM" id="SSF48452">
    <property type="entry name" value="TPR-like"/>
    <property type="match status" value="1"/>
</dbReference>
<name>A0A1I7WPJ3_HETBA</name>
<dbReference type="PANTHER" id="PTHR14017:SF1">
    <property type="entry name" value="LD02225P"/>
    <property type="match status" value="1"/>
</dbReference>
<dbReference type="InterPro" id="IPR019734">
    <property type="entry name" value="TPR_rpt"/>
</dbReference>
<accession>A0A1I7WPJ3</accession>
<evidence type="ECO:0000313" key="6">
    <source>
        <dbReference type="WBParaSite" id="Hba_07058"/>
    </source>
</evidence>
<comment type="subcellular location">
    <subcellularLocation>
        <location evidence="1">Nucleus</location>
    </subcellularLocation>
</comment>
<dbReference type="Pfam" id="PF00515">
    <property type="entry name" value="TPR_1"/>
    <property type="match status" value="1"/>
</dbReference>
<keyword evidence="4" id="KW-0802">TPR repeat</keyword>
<dbReference type="GO" id="GO:0071558">
    <property type="term" value="F:histone H3K27me2/H3K27me3 demethylase activity"/>
    <property type="evidence" value="ECO:0007669"/>
    <property type="project" value="TreeGrafter"/>
</dbReference>
<dbReference type="InterPro" id="IPR051630">
    <property type="entry name" value="Corepressor-Demethylase"/>
</dbReference>